<keyword evidence="2 7" id="KW-0813">Transport</keyword>
<sequence length="307" mass="34438">MSHSAAQSAGKPVRRSNHIRSSLGERIFTIFNYLLFTLLGLTTIFPFFNLIAKSLSSEHAVISGMVNIIPIDLQFGTYRYVIEDSLFLNSMRVSLTVTVVGSVLALLMTTLAAYPLSKPRLRGRKFFILMYIFTMLFSGGLIPVYLLMSNLHLLNKLPVLFLPAMINVYNMLIIKNFFEGLPDSLEESAKIDGASNLRILFGITIPLSLPVLATITLFYAVQFWNDYFNALIYINNPMLKPMQLYLKELFVTSSDAFLRDNIDAAMNVSPQSIQAASIMLGTLPILIVYPFLQKYFVKGTLTGSVKE</sequence>
<dbReference type="PROSITE" id="PS50928">
    <property type="entry name" value="ABC_TM1"/>
    <property type="match status" value="1"/>
</dbReference>
<comment type="caution">
    <text evidence="9">The sequence shown here is derived from an EMBL/GenBank/DDBJ whole genome shotgun (WGS) entry which is preliminary data.</text>
</comment>
<evidence type="ECO:0000313" key="10">
    <source>
        <dbReference type="Proteomes" id="UP001589619"/>
    </source>
</evidence>
<evidence type="ECO:0000256" key="2">
    <source>
        <dbReference type="ARBA" id="ARBA00022448"/>
    </source>
</evidence>
<evidence type="ECO:0000256" key="7">
    <source>
        <dbReference type="RuleBase" id="RU363032"/>
    </source>
</evidence>
<dbReference type="PANTHER" id="PTHR43744">
    <property type="entry name" value="ABC TRANSPORTER PERMEASE PROTEIN MG189-RELATED-RELATED"/>
    <property type="match status" value="1"/>
</dbReference>
<keyword evidence="6 7" id="KW-0472">Membrane</keyword>
<dbReference type="InterPro" id="IPR000515">
    <property type="entry name" value="MetI-like"/>
</dbReference>
<feature type="transmembrane region" description="Helical" evidence="7">
    <location>
        <begin position="126"/>
        <end position="148"/>
    </location>
</feature>
<keyword evidence="10" id="KW-1185">Reference proteome</keyword>
<evidence type="ECO:0000256" key="5">
    <source>
        <dbReference type="ARBA" id="ARBA00022989"/>
    </source>
</evidence>
<evidence type="ECO:0000256" key="6">
    <source>
        <dbReference type="ARBA" id="ARBA00023136"/>
    </source>
</evidence>
<feature type="transmembrane region" description="Helical" evidence="7">
    <location>
        <begin position="199"/>
        <end position="221"/>
    </location>
</feature>
<accession>A0ABV5W7N9</accession>
<evidence type="ECO:0000256" key="4">
    <source>
        <dbReference type="ARBA" id="ARBA00022692"/>
    </source>
</evidence>
<dbReference type="CDD" id="cd06261">
    <property type="entry name" value="TM_PBP2"/>
    <property type="match status" value="1"/>
</dbReference>
<feature type="domain" description="ABC transmembrane type-1" evidence="8">
    <location>
        <begin position="91"/>
        <end position="292"/>
    </location>
</feature>
<keyword evidence="4 7" id="KW-0812">Transmembrane</keyword>
<dbReference type="Pfam" id="PF00528">
    <property type="entry name" value="BPD_transp_1"/>
    <property type="match status" value="1"/>
</dbReference>
<dbReference type="SUPFAM" id="SSF161098">
    <property type="entry name" value="MetI-like"/>
    <property type="match status" value="1"/>
</dbReference>
<dbReference type="InterPro" id="IPR035906">
    <property type="entry name" value="MetI-like_sf"/>
</dbReference>
<feature type="transmembrane region" description="Helical" evidence="7">
    <location>
        <begin position="30"/>
        <end position="48"/>
    </location>
</feature>
<dbReference type="Gene3D" id="1.10.3720.10">
    <property type="entry name" value="MetI-like"/>
    <property type="match status" value="1"/>
</dbReference>
<feature type="transmembrane region" description="Helical" evidence="7">
    <location>
        <begin position="273"/>
        <end position="292"/>
    </location>
</feature>
<feature type="transmembrane region" description="Helical" evidence="7">
    <location>
        <begin position="160"/>
        <end position="178"/>
    </location>
</feature>
<name>A0ABV5W7N9_9BACL</name>
<comment type="subcellular location">
    <subcellularLocation>
        <location evidence="1 7">Cell membrane</location>
        <topology evidence="1 7">Multi-pass membrane protein</topology>
    </subcellularLocation>
</comment>
<organism evidence="9 10">
    <name type="scientific">Paenibacillus hodogayensis</name>
    <dbReference type="NCBI Taxonomy" id="279208"/>
    <lineage>
        <taxon>Bacteria</taxon>
        <taxon>Bacillati</taxon>
        <taxon>Bacillota</taxon>
        <taxon>Bacilli</taxon>
        <taxon>Bacillales</taxon>
        <taxon>Paenibacillaceae</taxon>
        <taxon>Paenibacillus</taxon>
    </lineage>
</organism>
<proteinExistence type="inferred from homology"/>
<evidence type="ECO:0000256" key="3">
    <source>
        <dbReference type="ARBA" id="ARBA00022475"/>
    </source>
</evidence>
<reference evidence="9 10" key="1">
    <citation type="submission" date="2024-09" db="EMBL/GenBank/DDBJ databases">
        <authorList>
            <person name="Sun Q."/>
            <person name="Mori K."/>
        </authorList>
    </citation>
    <scope>NUCLEOTIDE SEQUENCE [LARGE SCALE GENOMIC DNA]</scope>
    <source>
        <strain evidence="9 10">JCM 12520</strain>
    </source>
</reference>
<keyword evidence="3" id="KW-1003">Cell membrane</keyword>
<keyword evidence="5 7" id="KW-1133">Transmembrane helix</keyword>
<dbReference type="Proteomes" id="UP001589619">
    <property type="component" value="Unassembled WGS sequence"/>
</dbReference>
<evidence type="ECO:0000256" key="1">
    <source>
        <dbReference type="ARBA" id="ARBA00004651"/>
    </source>
</evidence>
<evidence type="ECO:0000259" key="8">
    <source>
        <dbReference type="PROSITE" id="PS50928"/>
    </source>
</evidence>
<evidence type="ECO:0000313" key="9">
    <source>
        <dbReference type="EMBL" id="MFB9756599.1"/>
    </source>
</evidence>
<comment type="similarity">
    <text evidence="7">Belongs to the binding-protein-dependent transport system permease family.</text>
</comment>
<dbReference type="RefSeq" id="WP_344913022.1">
    <property type="nucleotide sequence ID" value="NZ_BAAAYO010000011.1"/>
</dbReference>
<feature type="transmembrane region" description="Helical" evidence="7">
    <location>
        <begin position="93"/>
        <end position="114"/>
    </location>
</feature>
<dbReference type="EMBL" id="JBHMAG010000025">
    <property type="protein sequence ID" value="MFB9756599.1"/>
    <property type="molecule type" value="Genomic_DNA"/>
</dbReference>
<dbReference type="PANTHER" id="PTHR43744:SF9">
    <property type="entry name" value="POLYGALACTURONAN_RHAMNOGALACTURONAN TRANSPORT SYSTEM PERMEASE PROTEIN YTCP"/>
    <property type="match status" value="1"/>
</dbReference>
<gene>
    <name evidence="9" type="ORF">ACFFNY_33915</name>
</gene>
<protein>
    <submittedName>
        <fullName evidence="9">Carbohydrate ABC transporter permease</fullName>
    </submittedName>
</protein>